<dbReference type="AlphaFoldDB" id="A0A6H9YQ66"/>
<name>A0A6H9YQ66_9ACTN</name>
<dbReference type="OrthoDB" id="4338165at2"/>
<feature type="region of interest" description="Disordered" evidence="1">
    <location>
        <begin position="1"/>
        <end position="32"/>
    </location>
</feature>
<keyword evidence="3" id="KW-1185">Reference proteome</keyword>
<proteinExistence type="predicted"/>
<dbReference type="RefSeq" id="WP_151560306.1">
    <property type="nucleotide sequence ID" value="NZ_WBMT01000005.1"/>
</dbReference>
<organism evidence="2 3">
    <name type="scientific">Actinomadura rudentiformis</name>
    <dbReference type="NCBI Taxonomy" id="359158"/>
    <lineage>
        <taxon>Bacteria</taxon>
        <taxon>Bacillati</taxon>
        <taxon>Actinomycetota</taxon>
        <taxon>Actinomycetes</taxon>
        <taxon>Streptosporangiales</taxon>
        <taxon>Thermomonosporaceae</taxon>
        <taxon>Actinomadura</taxon>
    </lineage>
</organism>
<accession>A0A6H9YQ66</accession>
<evidence type="ECO:0000256" key="1">
    <source>
        <dbReference type="SAM" id="MobiDB-lite"/>
    </source>
</evidence>
<sequence>MATGVHDQGGSPSRRLCGQGSRLPGLSATGAPGWHQTIARRVIETGERLGGYRWKIEGTVARLTVCYER</sequence>
<dbReference type="Proteomes" id="UP000468735">
    <property type="component" value="Unassembled WGS sequence"/>
</dbReference>
<comment type="caution">
    <text evidence="2">The sequence shown here is derived from an EMBL/GenBank/DDBJ whole genome shotgun (WGS) entry which is preliminary data.</text>
</comment>
<reference evidence="2 3" key="1">
    <citation type="submission" date="2019-09" db="EMBL/GenBank/DDBJ databases">
        <title>Actinomadura physcomitrii sp. nov., a novel actinomycete isolated from moss [Physcomitrium sphaericum (Ludw) Fuernr].</title>
        <authorList>
            <person name="Zhuang X."/>
            <person name="Liu C."/>
        </authorList>
    </citation>
    <scope>NUCLEOTIDE SEQUENCE [LARGE SCALE GENOMIC DNA]</scope>
    <source>
        <strain evidence="2 3">HMC1</strain>
    </source>
</reference>
<evidence type="ECO:0000313" key="3">
    <source>
        <dbReference type="Proteomes" id="UP000468735"/>
    </source>
</evidence>
<evidence type="ECO:0000313" key="2">
    <source>
        <dbReference type="EMBL" id="KAB2349537.1"/>
    </source>
</evidence>
<gene>
    <name evidence="2" type="ORF">F8566_12220</name>
</gene>
<dbReference type="EMBL" id="WBMT01000005">
    <property type="protein sequence ID" value="KAB2349537.1"/>
    <property type="molecule type" value="Genomic_DNA"/>
</dbReference>
<protein>
    <submittedName>
        <fullName evidence="2">Uncharacterized protein</fullName>
    </submittedName>
</protein>